<evidence type="ECO:0000313" key="3">
    <source>
        <dbReference type="Proteomes" id="UP001567538"/>
    </source>
</evidence>
<organism evidence="2 3">
    <name type="scientific">Salvia divinorum</name>
    <name type="common">Maria pastora</name>
    <name type="synonym">Diviner's sage</name>
    <dbReference type="NCBI Taxonomy" id="28513"/>
    <lineage>
        <taxon>Eukaryota</taxon>
        <taxon>Viridiplantae</taxon>
        <taxon>Streptophyta</taxon>
        <taxon>Embryophyta</taxon>
        <taxon>Tracheophyta</taxon>
        <taxon>Spermatophyta</taxon>
        <taxon>Magnoliopsida</taxon>
        <taxon>eudicotyledons</taxon>
        <taxon>Gunneridae</taxon>
        <taxon>Pentapetalae</taxon>
        <taxon>asterids</taxon>
        <taxon>lamiids</taxon>
        <taxon>Lamiales</taxon>
        <taxon>Lamiaceae</taxon>
        <taxon>Nepetoideae</taxon>
        <taxon>Mentheae</taxon>
        <taxon>Salviinae</taxon>
        <taxon>Salvia</taxon>
        <taxon>Salvia subgen. Calosphace</taxon>
    </lineage>
</organism>
<keyword evidence="3" id="KW-1185">Reference proteome</keyword>
<evidence type="ECO:0000313" key="2">
    <source>
        <dbReference type="EMBL" id="KAL1537891.1"/>
    </source>
</evidence>
<reference evidence="2 3" key="1">
    <citation type="submission" date="2024-06" db="EMBL/GenBank/DDBJ databases">
        <title>A chromosome level genome sequence of Diviner's sage (Salvia divinorum).</title>
        <authorList>
            <person name="Ford S.A."/>
            <person name="Ro D.-K."/>
            <person name="Ness R.W."/>
            <person name="Phillips M.A."/>
        </authorList>
    </citation>
    <scope>NUCLEOTIDE SEQUENCE [LARGE SCALE GENOMIC DNA]</scope>
    <source>
        <strain evidence="2">SAF-2024a</strain>
        <tissue evidence="2">Leaf</tissue>
    </source>
</reference>
<dbReference type="PANTHER" id="PTHR36785:SF1">
    <property type="entry name" value="OS05G0502500 PROTEIN"/>
    <property type="match status" value="1"/>
</dbReference>
<protein>
    <submittedName>
        <fullName evidence="2">Uncharacterized protein</fullName>
    </submittedName>
</protein>
<accession>A0ABD1G1A2</accession>
<feature type="transmembrane region" description="Helical" evidence="1">
    <location>
        <begin position="118"/>
        <end position="137"/>
    </location>
</feature>
<proteinExistence type="predicted"/>
<dbReference type="PANTHER" id="PTHR36785">
    <property type="entry name" value="OS05G0502500 PROTEIN"/>
    <property type="match status" value="1"/>
</dbReference>
<keyword evidence="1" id="KW-0472">Membrane</keyword>
<dbReference type="Proteomes" id="UP001567538">
    <property type="component" value="Unassembled WGS sequence"/>
</dbReference>
<keyword evidence="1" id="KW-1133">Transmembrane helix</keyword>
<dbReference type="AlphaFoldDB" id="A0ABD1G1A2"/>
<name>A0ABD1G1A2_SALDI</name>
<keyword evidence="1" id="KW-0812">Transmembrane</keyword>
<gene>
    <name evidence="2" type="ORF">AAHA92_26693</name>
</gene>
<sequence length="252" mass="27310">MAALIQISISFSHARPLPTYTYSAKKLGLNKLRPINYRSTSRTKIESFHKKCFKADVSRENLGLSFLGVGKGKDGVPVSRGKRVILVKFRNDFNGLGGGGRSGGGGVSGETARTVGNLALAILLTYLSMTGQLGWLLDAIVSLWLLAVLVPIVGIGAFLWWAGRDILQSNCPNCGNEFQVFKSTLTDELQLCPFCSQPFSVEGDEFVPEPVKFSNQSTIFDQPFGDFNPPTKKGKSSSVSVVDIEADVRDAE</sequence>
<feature type="transmembrane region" description="Helical" evidence="1">
    <location>
        <begin position="143"/>
        <end position="162"/>
    </location>
</feature>
<comment type="caution">
    <text evidence="2">The sequence shown here is derived from an EMBL/GenBank/DDBJ whole genome shotgun (WGS) entry which is preliminary data.</text>
</comment>
<dbReference type="EMBL" id="JBEAFC010000010">
    <property type="protein sequence ID" value="KAL1537891.1"/>
    <property type="molecule type" value="Genomic_DNA"/>
</dbReference>
<evidence type="ECO:0000256" key="1">
    <source>
        <dbReference type="SAM" id="Phobius"/>
    </source>
</evidence>